<name>A0A9P5WZ92_9AGAR</name>
<keyword evidence="1" id="KW-0472">Membrane</keyword>
<reference evidence="3" key="1">
    <citation type="submission" date="2020-11" db="EMBL/GenBank/DDBJ databases">
        <authorList>
            <consortium name="DOE Joint Genome Institute"/>
            <person name="Ahrendt S."/>
            <person name="Riley R."/>
            <person name="Andreopoulos W."/>
            <person name="Labutti K."/>
            <person name="Pangilinan J."/>
            <person name="Ruiz-Duenas F.J."/>
            <person name="Barrasa J.M."/>
            <person name="Sanchez-Garcia M."/>
            <person name="Camarero S."/>
            <person name="Miyauchi S."/>
            <person name="Serrano A."/>
            <person name="Linde D."/>
            <person name="Babiker R."/>
            <person name="Drula E."/>
            <person name="Ayuso-Fernandez I."/>
            <person name="Pacheco R."/>
            <person name="Padilla G."/>
            <person name="Ferreira P."/>
            <person name="Barriuso J."/>
            <person name="Kellner H."/>
            <person name="Castanera R."/>
            <person name="Alfaro M."/>
            <person name="Ramirez L."/>
            <person name="Pisabarro A.G."/>
            <person name="Kuo A."/>
            <person name="Tritt A."/>
            <person name="Lipzen A."/>
            <person name="He G."/>
            <person name="Yan M."/>
            <person name="Ng V."/>
            <person name="Cullen D."/>
            <person name="Martin F."/>
            <person name="Rosso M.-N."/>
            <person name="Henrissat B."/>
            <person name="Hibbett D."/>
            <person name="Martinez A.T."/>
            <person name="Grigoriev I.V."/>
        </authorList>
    </citation>
    <scope>NUCLEOTIDE SEQUENCE</scope>
    <source>
        <strain evidence="3">MF-IS2</strain>
    </source>
</reference>
<organism evidence="3 4">
    <name type="scientific">Macrolepiota fuliginosa MF-IS2</name>
    <dbReference type="NCBI Taxonomy" id="1400762"/>
    <lineage>
        <taxon>Eukaryota</taxon>
        <taxon>Fungi</taxon>
        <taxon>Dikarya</taxon>
        <taxon>Basidiomycota</taxon>
        <taxon>Agaricomycotina</taxon>
        <taxon>Agaricomycetes</taxon>
        <taxon>Agaricomycetidae</taxon>
        <taxon>Agaricales</taxon>
        <taxon>Agaricineae</taxon>
        <taxon>Agaricaceae</taxon>
        <taxon>Macrolepiota</taxon>
    </lineage>
</organism>
<dbReference type="InterPro" id="IPR045339">
    <property type="entry name" value="DUF6534"/>
</dbReference>
<dbReference type="Pfam" id="PF20152">
    <property type="entry name" value="DUF6534"/>
    <property type="match status" value="1"/>
</dbReference>
<comment type="caution">
    <text evidence="3">The sequence shown here is derived from an EMBL/GenBank/DDBJ whole genome shotgun (WGS) entry which is preliminary data.</text>
</comment>
<feature type="transmembrane region" description="Helical" evidence="1">
    <location>
        <begin position="100"/>
        <end position="124"/>
    </location>
</feature>
<sequence length="322" mass="36110">MSTDQSPTQQGPSIEGLTAFFIGTCPRTCSCLWGVVVAQAVAYYRTYQNDNKYLKIFVFSWHSDTSCRVLSTAQLATLAYTVYFWMIVCRNPANYRFLGILGNSLIVVPAYITYFLTSFVQCFYAMRVWFISVKQLWLVATIVALAVTQLVGGFALVSYMTTINDIITVYSKFNHVPWEQHGLGSSMVCDVLISTSLWWYLRKSRGVVFGRTKNAINKLILQAVNIGLLTNVIALVNLITWLAAPESSFTWAVFHFSLGKIYVISMLASLNAREEIRHNMNGENNSTRLAASIIEIDGTRIRRGANDFGMGRGQNASLTFAR</sequence>
<evidence type="ECO:0000256" key="1">
    <source>
        <dbReference type="SAM" id="Phobius"/>
    </source>
</evidence>
<dbReference type="OrthoDB" id="2971182at2759"/>
<gene>
    <name evidence="3" type="ORF">P691DRAFT_714923</name>
</gene>
<keyword evidence="1" id="KW-1133">Transmembrane helix</keyword>
<dbReference type="PANTHER" id="PTHR40465:SF1">
    <property type="entry name" value="DUF6534 DOMAIN-CONTAINING PROTEIN"/>
    <property type="match status" value="1"/>
</dbReference>
<dbReference type="EMBL" id="MU151796">
    <property type="protein sequence ID" value="KAF9441754.1"/>
    <property type="molecule type" value="Genomic_DNA"/>
</dbReference>
<protein>
    <recommendedName>
        <fullName evidence="2">DUF6534 domain-containing protein</fullName>
    </recommendedName>
</protein>
<evidence type="ECO:0000259" key="2">
    <source>
        <dbReference type="Pfam" id="PF20152"/>
    </source>
</evidence>
<feature type="transmembrane region" description="Helical" evidence="1">
    <location>
        <begin position="136"/>
        <end position="161"/>
    </location>
</feature>
<dbReference type="AlphaFoldDB" id="A0A9P5WZ92"/>
<keyword evidence="4" id="KW-1185">Reference proteome</keyword>
<evidence type="ECO:0000313" key="4">
    <source>
        <dbReference type="Proteomes" id="UP000807342"/>
    </source>
</evidence>
<keyword evidence="1" id="KW-0812">Transmembrane</keyword>
<feature type="transmembrane region" description="Helical" evidence="1">
    <location>
        <begin position="249"/>
        <end position="270"/>
    </location>
</feature>
<evidence type="ECO:0000313" key="3">
    <source>
        <dbReference type="EMBL" id="KAF9441754.1"/>
    </source>
</evidence>
<accession>A0A9P5WZ92</accession>
<feature type="transmembrane region" description="Helical" evidence="1">
    <location>
        <begin position="222"/>
        <end position="243"/>
    </location>
</feature>
<feature type="transmembrane region" description="Helical" evidence="1">
    <location>
        <begin position="65"/>
        <end position="88"/>
    </location>
</feature>
<proteinExistence type="predicted"/>
<dbReference type="Proteomes" id="UP000807342">
    <property type="component" value="Unassembled WGS sequence"/>
</dbReference>
<feature type="domain" description="DUF6534" evidence="2">
    <location>
        <begin position="186"/>
        <end position="274"/>
    </location>
</feature>
<dbReference type="PANTHER" id="PTHR40465">
    <property type="entry name" value="CHROMOSOME 1, WHOLE GENOME SHOTGUN SEQUENCE"/>
    <property type="match status" value="1"/>
</dbReference>